<dbReference type="EMBL" id="LRGB01000337">
    <property type="protein sequence ID" value="KZS19676.1"/>
    <property type="molecule type" value="Genomic_DNA"/>
</dbReference>
<dbReference type="STRING" id="35525.A0A162QGM7"/>
<keyword evidence="2" id="KW-1185">Reference proteome</keyword>
<evidence type="ECO:0008006" key="3">
    <source>
        <dbReference type="Google" id="ProtNLM"/>
    </source>
</evidence>
<accession>A0A162QGM7</accession>
<name>A0A162QGM7_9CRUS</name>
<dbReference type="PANTHER" id="PTHR37984:SF7">
    <property type="entry name" value="INTEGRASE CATALYTIC DOMAIN-CONTAINING PROTEIN"/>
    <property type="match status" value="1"/>
</dbReference>
<organism evidence="1 2">
    <name type="scientific">Daphnia magna</name>
    <dbReference type="NCBI Taxonomy" id="35525"/>
    <lineage>
        <taxon>Eukaryota</taxon>
        <taxon>Metazoa</taxon>
        <taxon>Ecdysozoa</taxon>
        <taxon>Arthropoda</taxon>
        <taxon>Crustacea</taxon>
        <taxon>Branchiopoda</taxon>
        <taxon>Diplostraca</taxon>
        <taxon>Cladocera</taxon>
        <taxon>Anomopoda</taxon>
        <taxon>Daphniidae</taxon>
        <taxon>Daphnia</taxon>
    </lineage>
</organism>
<protein>
    <recommendedName>
        <fullName evidence="3">Integrase catalytic domain-containing protein</fullName>
    </recommendedName>
</protein>
<dbReference type="InterPro" id="IPR050951">
    <property type="entry name" value="Retrovirus_Pol_polyprotein"/>
</dbReference>
<gene>
    <name evidence="1" type="ORF">APZ42_013836</name>
</gene>
<dbReference type="AlphaFoldDB" id="A0A162QGM7"/>
<sequence>MTGIHRQHFAVLPLQLHTEGHAHFEAAIAMCGARSFHPRFNVPPNLLTLDQALATLRTDKATRLQVSTIWRPPSNRVALPPSTSSRHRPQKCLLADQPCSTVFSSAADQQFVGIRPDVSSIGVGIVGPPLVTLRRIAPPSAKSVRGATSQATCRPCAPNTAVRPRNLSKPETAGSITIQSIVPDDMVQLGVSPACNIPTIFIRVLPDSSASIDAIPAAMFWGPLQTRSVGRWRTKCCHGHRDGDFVAESLPSINDVQRVLSKASQYSQKKFGMLPAQYPHACILAAVAPLLLAAPAPMSDVMPRLRELMTECPLIFYGVCRPMRGPAYHFQLKEGAVPSVIRGSRPIAVPLMLKVKQELDSLEDHHQQSVRANFMGPSNQDRSKGYPGLLSHLGGACGSRLTLISPRRRPRNCNQHRGCPQSFSARVSLVNAMEGSSDTNSDNLLTSVAAATSVDPVMVYLRQTILDGFPNEKCNLPLELRPYWQGRSQLYVDDAEGLLLVDQRVVIPTSGVFFKSTKGATEIRQRPRLSVYWPSMDNDVIVAAKPCPTCTEHLPSDPVEPLLPRAPASSPFEFIFVALDTYRSRQFLIVVDQFSGWAQVYPFLMSTHRRGGNGRSSPHHPQSNGYAESAVKSMKKLIAGSWSSGSFDQDKSGKELLLFRNAPTAGGASLSQIVFRRPTRDLIPAHRRSFAPEWQKAVGLLEKRARRAKDLQIHHFNRSGHPLPPRRSVTLWSSRTTRPNVGTLRESSSRWGPFEITSLKPSRECS</sequence>
<reference evidence="1 2" key="1">
    <citation type="submission" date="2016-03" db="EMBL/GenBank/DDBJ databases">
        <title>EvidentialGene: Evidence-directed Construction of Genes on Genomes.</title>
        <authorList>
            <person name="Gilbert D.G."/>
            <person name="Choi J.-H."/>
            <person name="Mockaitis K."/>
            <person name="Colbourne J."/>
            <person name="Pfrender M."/>
        </authorList>
    </citation>
    <scope>NUCLEOTIDE SEQUENCE [LARGE SCALE GENOMIC DNA]</scope>
    <source>
        <strain evidence="1 2">Xinb3</strain>
        <tissue evidence="1">Complete organism</tissue>
    </source>
</reference>
<dbReference type="PANTHER" id="PTHR37984">
    <property type="entry name" value="PROTEIN CBG26694"/>
    <property type="match status" value="1"/>
</dbReference>
<evidence type="ECO:0000313" key="2">
    <source>
        <dbReference type="Proteomes" id="UP000076858"/>
    </source>
</evidence>
<dbReference type="Proteomes" id="UP000076858">
    <property type="component" value="Unassembled WGS sequence"/>
</dbReference>
<dbReference type="OrthoDB" id="6366141at2759"/>
<comment type="caution">
    <text evidence="1">The sequence shown here is derived from an EMBL/GenBank/DDBJ whole genome shotgun (WGS) entry which is preliminary data.</text>
</comment>
<proteinExistence type="predicted"/>
<evidence type="ECO:0000313" key="1">
    <source>
        <dbReference type="EMBL" id="KZS19676.1"/>
    </source>
</evidence>